<dbReference type="Pfam" id="PF22953">
    <property type="entry name" value="SpnB_Rossmann"/>
    <property type="match status" value="1"/>
</dbReference>
<dbReference type="Gene3D" id="3.40.50.720">
    <property type="entry name" value="NAD(P)-binding Rossmann-like Domain"/>
    <property type="match status" value="1"/>
</dbReference>
<accession>A0ABU8UHD4</accession>
<dbReference type="InterPro" id="IPR055123">
    <property type="entry name" value="SpnB-like_Rossmann"/>
</dbReference>
<proteinExistence type="predicted"/>
<protein>
    <recommendedName>
        <fullName evidence="1">Polyketide synthase extender module SpnB-like Rossmann fold domain-containing protein</fullName>
    </recommendedName>
</protein>
<evidence type="ECO:0000259" key="1">
    <source>
        <dbReference type="Pfam" id="PF22953"/>
    </source>
</evidence>
<comment type="caution">
    <text evidence="2">The sequence shown here is derived from an EMBL/GenBank/DDBJ whole genome shotgun (WGS) entry which is preliminary data.</text>
</comment>
<dbReference type="EMBL" id="JBBKAK010000001">
    <property type="protein sequence ID" value="MEJ8668325.1"/>
    <property type="molecule type" value="Genomic_DNA"/>
</dbReference>
<evidence type="ECO:0000313" key="2">
    <source>
        <dbReference type="EMBL" id="MEJ8668325.1"/>
    </source>
</evidence>
<sequence>MQEWLQDERFVDSGLVVVTQGAVATAAGEDVTDLAHAPLWGLLRSAQTESPGRIRLLDLDAADTPALPAAVASGEVQAAVRSGELLVPRLRRAVPGQGAVSWGSGPVLVTGGTGGLGAVVARHLVVQHGSGRWCW</sequence>
<dbReference type="InterPro" id="IPR036291">
    <property type="entry name" value="NAD(P)-bd_dom_sf"/>
</dbReference>
<dbReference type="Proteomes" id="UP001376459">
    <property type="component" value="Unassembled WGS sequence"/>
</dbReference>
<evidence type="ECO:0000313" key="3">
    <source>
        <dbReference type="Proteomes" id="UP001376459"/>
    </source>
</evidence>
<feature type="domain" description="Polyketide synthase extender module SpnB-like Rossmann fold" evidence="1">
    <location>
        <begin position="4"/>
        <end position="90"/>
    </location>
</feature>
<name>A0ABU8UHD4_9ACTN</name>
<reference evidence="2 3" key="1">
    <citation type="submission" date="2024-03" db="EMBL/GenBank/DDBJ databases">
        <title>Novel Streptomyces species of biotechnological and ecological value are a feature of Machair soil.</title>
        <authorList>
            <person name="Prole J.R."/>
            <person name="Goodfellow M."/>
            <person name="Allenby N."/>
            <person name="Ward A.C."/>
        </authorList>
    </citation>
    <scope>NUCLEOTIDE SEQUENCE [LARGE SCALE GENOMIC DNA]</scope>
    <source>
        <strain evidence="2 3">MS1.AVA.1</strain>
    </source>
</reference>
<dbReference type="SUPFAM" id="SSF51735">
    <property type="entry name" value="NAD(P)-binding Rossmann-fold domains"/>
    <property type="match status" value="1"/>
</dbReference>
<keyword evidence="3" id="KW-1185">Reference proteome</keyword>
<gene>
    <name evidence="2" type="ORF">WKI71_06430</name>
</gene>
<organism evidence="2 3">
    <name type="scientific">Streptomyces machairae</name>
    <dbReference type="NCBI Taxonomy" id="3134109"/>
    <lineage>
        <taxon>Bacteria</taxon>
        <taxon>Bacillati</taxon>
        <taxon>Actinomycetota</taxon>
        <taxon>Actinomycetes</taxon>
        <taxon>Kitasatosporales</taxon>
        <taxon>Streptomycetaceae</taxon>
        <taxon>Streptomyces</taxon>
    </lineage>
</organism>